<keyword evidence="8" id="KW-0067">ATP-binding</keyword>
<evidence type="ECO:0000313" key="19">
    <source>
        <dbReference type="EMBL" id="KIW08890.1"/>
    </source>
</evidence>
<dbReference type="InterPro" id="IPR050520">
    <property type="entry name" value="INO80/SWR1_helicase"/>
</dbReference>
<dbReference type="Proteomes" id="UP000053259">
    <property type="component" value="Unassembled WGS sequence"/>
</dbReference>
<dbReference type="GO" id="GO:0003677">
    <property type="term" value="F:DNA binding"/>
    <property type="evidence" value="ECO:0007669"/>
    <property type="project" value="UniProtKB-KW"/>
</dbReference>
<comment type="similarity">
    <text evidence="2">Belongs to the SNF2/RAD54 helicase family. SWR1 subfamily.</text>
</comment>
<evidence type="ECO:0000259" key="17">
    <source>
        <dbReference type="PROSITE" id="PS51192"/>
    </source>
</evidence>
<dbReference type="InterPro" id="IPR049730">
    <property type="entry name" value="SNF2/RAD54-like_C"/>
</dbReference>
<evidence type="ECO:0000256" key="2">
    <source>
        <dbReference type="ARBA" id="ARBA00009220"/>
    </source>
</evidence>
<keyword evidence="6" id="KW-0378">Hydrolase</keyword>
<evidence type="ECO:0000256" key="8">
    <source>
        <dbReference type="ARBA" id="ARBA00022840"/>
    </source>
</evidence>
<organism evidence="19 20">
    <name type="scientific">Verruconis gallopava</name>
    <dbReference type="NCBI Taxonomy" id="253628"/>
    <lineage>
        <taxon>Eukaryota</taxon>
        <taxon>Fungi</taxon>
        <taxon>Dikarya</taxon>
        <taxon>Ascomycota</taxon>
        <taxon>Pezizomycotina</taxon>
        <taxon>Dothideomycetes</taxon>
        <taxon>Pleosporomycetidae</taxon>
        <taxon>Venturiales</taxon>
        <taxon>Sympoventuriaceae</taxon>
        <taxon>Verruconis</taxon>
    </lineage>
</organism>
<feature type="compositionally biased region" description="Polar residues" evidence="16">
    <location>
        <begin position="1"/>
        <end position="11"/>
    </location>
</feature>
<dbReference type="GeneID" id="27308785"/>
<name>A0A0D2AQS9_9PEZI</name>
<keyword evidence="11" id="KW-0238">DNA-binding</keyword>
<feature type="compositionally biased region" description="Basic and acidic residues" evidence="16">
    <location>
        <begin position="742"/>
        <end position="756"/>
    </location>
</feature>
<feature type="region of interest" description="Disordered" evidence="16">
    <location>
        <begin position="54"/>
        <end position="251"/>
    </location>
</feature>
<dbReference type="InParanoid" id="A0A0D2AQS9"/>
<dbReference type="OrthoDB" id="372624at2759"/>
<dbReference type="InterPro" id="IPR014001">
    <property type="entry name" value="Helicase_ATP-bd"/>
</dbReference>
<feature type="region of interest" description="Disordered" evidence="16">
    <location>
        <begin position="1555"/>
        <end position="1578"/>
    </location>
</feature>
<dbReference type="PANTHER" id="PTHR45685">
    <property type="entry name" value="HELICASE SRCAP-RELATED"/>
    <property type="match status" value="1"/>
</dbReference>
<dbReference type="InterPro" id="IPR001650">
    <property type="entry name" value="Helicase_C-like"/>
</dbReference>
<keyword evidence="13" id="KW-0804">Transcription</keyword>
<feature type="region of interest" description="Disordered" evidence="16">
    <location>
        <begin position="1"/>
        <end position="22"/>
    </location>
</feature>
<feature type="compositionally biased region" description="Basic and acidic residues" evidence="16">
    <location>
        <begin position="123"/>
        <end position="136"/>
    </location>
</feature>
<feature type="compositionally biased region" description="Low complexity" evidence="16">
    <location>
        <begin position="184"/>
        <end position="196"/>
    </location>
</feature>
<dbReference type="SMART" id="SM00490">
    <property type="entry name" value="HELICc"/>
    <property type="match status" value="1"/>
</dbReference>
<dbReference type="GO" id="GO:0000812">
    <property type="term" value="C:Swr1 complex"/>
    <property type="evidence" value="ECO:0007669"/>
    <property type="project" value="TreeGrafter"/>
</dbReference>
<evidence type="ECO:0000256" key="10">
    <source>
        <dbReference type="ARBA" id="ARBA00023015"/>
    </source>
</evidence>
<dbReference type="EMBL" id="KN847530">
    <property type="protein sequence ID" value="KIW08890.1"/>
    <property type="molecule type" value="Genomic_DNA"/>
</dbReference>
<dbReference type="SMART" id="SM00487">
    <property type="entry name" value="DEXDc"/>
    <property type="match status" value="1"/>
</dbReference>
<feature type="compositionally biased region" description="Acidic residues" evidence="16">
    <location>
        <begin position="653"/>
        <end position="684"/>
    </location>
</feature>
<keyword evidence="12" id="KW-0010">Activator</keyword>
<dbReference type="FunCoup" id="A0A0D2AQS9">
    <property type="interactions" value="192"/>
</dbReference>
<evidence type="ECO:0000313" key="20">
    <source>
        <dbReference type="Proteomes" id="UP000053259"/>
    </source>
</evidence>
<evidence type="ECO:0000256" key="15">
    <source>
        <dbReference type="ARBA" id="ARBA00047995"/>
    </source>
</evidence>
<evidence type="ECO:0000256" key="3">
    <source>
        <dbReference type="ARBA" id="ARBA00011826"/>
    </source>
</evidence>
<keyword evidence="10" id="KW-0805">Transcription regulation</keyword>
<dbReference type="InterPro" id="IPR038718">
    <property type="entry name" value="SNF2-like_sf"/>
</dbReference>
<keyword evidence="20" id="KW-1185">Reference proteome</keyword>
<dbReference type="PANTHER" id="PTHR45685:SF1">
    <property type="entry name" value="HELICASE SRCAP"/>
    <property type="match status" value="1"/>
</dbReference>
<dbReference type="STRING" id="253628.A0A0D2AQS9"/>
<dbReference type="FunFam" id="3.40.50.10810:FF:000005">
    <property type="entry name" value="Photoperiod-independent early flowering 1"/>
    <property type="match status" value="1"/>
</dbReference>
<feature type="compositionally biased region" description="Acidic residues" evidence="16">
    <location>
        <begin position="726"/>
        <end position="741"/>
    </location>
</feature>
<reference evidence="19 20" key="1">
    <citation type="submission" date="2015-01" db="EMBL/GenBank/DDBJ databases">
        <title>The Genome Sequence of Ochroconis gallopava CBS43764.</title>
        <authorList>
            <consortium name="The Broad Institute Genomics Platform"/>
            <person name="Cuomo C."/>
            <person name="de Hoog S."/>
            <person name="Gorbushina A."/>
            <person name="Stielow B."/>
            <person name="Teixiera M."/>
            <person name="Abouelleil A."/>
            <person name="Chapman S.B."/>
            <person name="Priest M."/>
            <person name="Young S.K."/>
            <person name="Wortman J."/>
            <person name="Nusbaum C."/>
            <person name="Birren B."/>
        </authorList>
    </citation>
    <scope>NUCLEOTIDE SEQUENCE [LARGE SCALE GENOMIC DNA]</scope>
    <source>
        <strain evidence="19 20">CBS 43764</strain>
    </source>
</reference>
<evidence type="ECO:0000256" key="5">
    <source>
        <dbReference type="ARBA" id="ARBA00022741"/>
    </source>
</evidence>
<keyword evidence="5" id="KW-0547">Nucleotide-binding</keyword>
<gene>
    <name evidence="19" type="ORF">PV09_00812</name>
</gene>
<comment type="subcellular location">
    <subcellularLocation>
        <location evidence="1">Nucleus</location>
    </subcellularLocation>
</comment>
<feature type="compositionally biased region" description="Basic and acidic residues" evidence="16">
    <location>
        <begin position="711"/>
        <end position="725"/>
    </location>
</feature>
<dbReference type="Gene3D" id="1.20.120.850">
    <property type="entry name" value="SWI2/SNF2 ATPases, N-terminal domain"/>
    <property type="match status" value="1"/>
</dbReference>
<keyword evidence="14" id="KW-0539">Nucleus</keyword>
<evidence type="ECO:0000256" key="1">
    <source>
        <dbReference type="ARBA" id="ARBA00004123"/>
    </source>
</evidence>
<keyword evidence="7" id="KW-0347">Helicase</keyword>
<feature type="domain" description="Helicase C-terminal" evidence="18">
    <location>
        <begin position="1332"/>
        <end position="1485"/>
    </location>
</feature>
<dbReference type="Pfam" id="PF00176">
    <property type="entry name" value="SNF2-rel_dom"/>
    <property type="match status" value="1"/>
</dbReference>
<dbReference type="CDD" id="cd18793">
    <property type="entry name" value="SF2_C_SNF"/>
    <property type="match status" value="1"/>
</dbReference>
<proteinExistence type="inferred from homology"/>
<sequence length="1641" mass="185724">MSDSANAPPQNHSHDEPSIAIHSDVALSANGIKSEEENGMPISNGTRNGLIIEGANKKRTIRDGDRIDTFNKRRKVSSAPKSGVLSRPVSPPWQFGSVDKATLVVDGKRRSARTTATSSPAPVKEEERRPRRESATKNRTSSSNQQNGSKAGAKKSAQNSSHRHARSVEKITPAETFKRPSKPSKPSDSPSLTTPKNSKRTRRESITSVSAEKIAPSSAPQRTGTRRSSRRSELSQEQVAYSAAVDGDTSPGRFQKLKLRLREPKLGRSHPGHWPQQRKFSSFQDWLDNDDPLEGETDVPMKDEDVQKEIQARLRIVRATEPGGLLTEGRCTRFLEGDSREPPPRYNLWDHLCAHAINFHGLLGKEKERHKRWAKQLASACQIALATEDRWSNVRERKSVEEIQKEQIGYQIRRYKQVVKDLGGAWELARNEVNKIRFEQWEREQEALGKKALDEMLDHSTQLLWQHRTRDSSEYPSEARSSIGPTGSETGTGVEDSDRNDDDANSESNAESECDSENMSVSSEDEDEDGVDAHDDDANLSPEALRRKYASVLAQELPNASESSENELAEDEDDDSNTDEEQTAESEDADEDEEEGEDEEHSLLSLMLPKTSRPNVAPHQYPNKSVEVDSKMDSSGTADDAASIIESDRPPPELEEVDDILMDDPDEESTDMDDDDESDIDESGTEASDSSAEETEDELGLMGFYPKPKKSREETSASHRSHVAEDTDMVNDEASDDVDELMADRPKPTEKDKSDQSRLSTPHTPVEPVKTEVPSLLLRGSLREYQHDGLDWLAKLYAGNRNGILADEMGLGKTIQTISLLAHLAVHHKIWGPHLVVVPTSVMLNWEMEFKKWLPGFKILTYYGDIEERRRKRQGWLNDDKWNVCIASYQLILKDAQAFKKRSWHYLILDEAHYIKNFQSQKWQTLLTFKTHSRLLLTGTPLQNDLQELWSLLYFLMPAGLDGSGGFADLEKFLNSMKRPADQILNQGQQKLDAEAQARVNKLHEVLRPFLLRRLKSEVEKQMPGKYEHVVYCRLSKRQRQLYDEFMSRSDTKRTLQSGNYMSIMNCLMSLRKVCNHPDLFETRQIVTSYAMPKSAIADYEIKELLVRRRFLKSQDSVNLEHLGFVPTIFEKHSRLSQFRRYHLRAVEPLQGLVERQTRRLKPADNVGYGTVKETIRHIEADAEHSVLHSLKNRLMHARRTTDQWPIYGTDFVGLMTMPNRFFPSVPTRKQLQTRSMGDWYTEDNCVLIQELMPNLPEVAKRCESLVTKFTCLTPAVVAEDVKEYALTRRGMELVHEAQALTSSSPDPYHEARIRSSIAFPDKRLLQYDCGKLQALATLLRELQSGGHRCLIFTQMTKVLDILEQFLNIHGHRYLRLDGATKLEQRQILTDRFNNDPRILAFILSSRSGGLGINLTGADTVIFYDLDWNPAMDAQCQDRCHRIGQTRDVHIYRFVSEHTIEANILRKSNQKRLLDDVIIQKGEFTTDCFNRVTYKDAFADAEELAGEDADASAAMDRVLGEVTGLGTVLDSVEDKEDAVAAKEAQKEAIYNADDADFNDSSNQVTGAATTPRGGSQAPGMVDEVAQAAREMAADEKGAVDEWMVRYLDSFEMRGLPVVLPKAIVNAQRSKARRGRDYRRKR</sequence>
<dbReference type="GO" id="GO:0016887">
    <property type="term" value="F:ATP hydrolysis activity"/>
    <property type="evidence" value="ECO:0007669"/>
    <property type="project" value="TreeGrafter"/>
</dbReference>
<feature type="compositionally biased region" description="Acidic residues" evidence="16">
    <location>
        <begin position="498"/>
        <end position="516"/>
    </location>
</feature>
<accession>A0A0D2AQS9</accession>
<dbReference type="Gene3D" id="3.40.50.10810">
    <property type="entry name" value="Tandem AAA-ATPase domain"/>
    <property type="match status" value="1"/>
</dbReference>
<evidence type="ECO:0000256" key="7">
    <source>
        <dbReference type="ARBA" id="ARBA00022806"/>
    </source>
</evidence>
<dbReference type="PROSITE" id="PS51192">
    <property type="entry name" value="HELICASE_ATP_BIND_1"/>
    <property type="match status" value="1"/>
</dbReference>
<evidence type="ECO:0000256" key="13">
    <source>
        <dbReference type="ARBA" id="ARBA00023163"/>
    </source>
</evidence>
<dbReference type="RefSeq" id="XP_016218759.1">
    <property type="nucleotide sequence ID" value="XM_016353606.1"/>
</dbReference>
<dbReference type="InterPro" id="IPR000330">
    <property type="entry name" value="SNF2_N"/>
</dbReference>
<feature type="compositionally biased region" description="Basic and acidic residues" evidence="16">
    <location>
        <begin position="61"/>
        <end position="71"/>
    </location>
</feature>
<dbReference type="GO" id="GO:0006338">
    <property type="term" value="P:chromatin remodeling"/>
    <property type="evidence" value="ECO:0007669"/>
    <property type="project" value="TreeGrafter"/>
</dbReference>
<keyword evidence="9" id="KW-0156">Chromatin regulator</keyword>
<dbReference type="Pfam" id="PF00271">
    <property type="entry name" value="Helicase_C"/>
    <property type="match status" value="1"/>
</dbReference>
<feature type="domain" description="Helicase ATP-binding" evidence="17">
    <location>
        <begin position="794"/>
        <end position="959"/>
    </location>
</feature>
<dbReference type="GO" id="GO:0042393">
    <property type="term" value="F:histone binding"/>
    <property type="evidence" value="ECO:0007669"/>
    <property type="project" value="TreeGrafter"/>
</dbReference>
<dbReference type="EC" id="3.6.4.12" evidence="4"/>
<dbReference type="VEuPathDB" id="FungiDB:PV09_00812"/>
<evidence type="ECO:0000256" key="6">
    <source>
        <dbReference type="ARBA" id="ARBA00022801"/>
    </source>
</evidence>
<evidence type="ECO:0000256" key="12">
    <source>
        <dbReference type="ARBA" id="ARBA00023159"/>
    </source>
</evidence>
<evidence type="ECO:0000256" key="11">
    <source>
        <dbReference type="ARBA" id="ARBA00023125"/>
    </source>
</evidence>
<comment type="subunit">
    <text evidence="3">Component of the SWR1 chromatin-remodeling complex.</text>
</comment>
<comment type="catalytic activity">
    <reaction evidence="15">
        <text>ATP + H2O = ADP + phosphate + H(+)</text>
        <dbReference type="Rhea" id="RHEA:13065"/>
        <dbReference type="ChEBI" id="CHEBI:15377"/>
        <dbReference type="ChEBI" id="CHEBI:15378"/>
        <dbReference type="ChEBI" id="CHEBI:30616"/>
        <dbReference type="ChEBI" id="CHEBI:43474"/>
        <dbReference type="ChEBI" id="CHEBI:456216"/>
        <dbReference type="EC" id="3.6.4.12"/>
    </reaction>
</comment>
<evidence type="ECO:0000259" key="18">
    <source>
        <dbReference type="PROSITE" id="PS51194"/>
    </source>
</evidence>
<dbReference type="SUPFAM" id="SSF52540">
    <property type="entry name" value="P-loop containing nucleoside triphosphate hydrolases"/>
    <property type="match status" value="2"/>
</dbReference>
<dbReference type="GO" id="GO:0005524">
    <property type="term" value="F:ATP binding"/>
    <property type="evidence" value="ECO:0007669"/>
    <property type="project" value="UniProtKB-KW"/>
</dbReference>
<dbReference type="HOGENOM" id="CLU_000315_24_2_1"/>
<feature type="compositionally biased region" description="Polar residues" evidence="16">
    <location>
        <begin position="137"/>
        <end position="149"/>
    </location>
</feature>
<evidence type="ECO:0000256" key="14">
    <source>
        <dbReference type="ARBA" id="ARBA00023242"/>
    </source>
</evidence>
<dbReference type="Gene3D" id="3.40.50.300">
    <property type="entry name" value="P-loop containing nucleotide triphosphate hydrolases"/>
    <property type="match status" value="1"/>
</dbReference>
<feature type="compositionally biased region" description="Polar residues" evidence="16">
    <location>
        <begin position="479"/>
        <end position="491"/>
    </location>
</feature>
<dbReference type="InterPro" id="IPR027417">
    <property type="entry name" value="P-loop_NTPase"/>
</dbReference>
<dbReference type="PROSITE" id="PS51194">
    <property type="entry name" value="HELICASE_CTER"/>
    <property type="match status" value="1"/>
</dbReference>
<evidence type="ECO:0000256" key="16">
    <source>
        <dbReference type="SAM" id="MobiDB-lite"/>
    </source>
</evidence>
<protein>
    <recommendedName>
        <fullName evidence="4">DNA helicase</fullName>
        <ecNumber evidence="4">3.6.4.12</ecNumber>
    </recommendedName>
</protein>
<dbReference type="FunFam" id="3.40.50.300:FF:000655">
    <property type="entry name" value="Protein PHOTOPERIOD-INDEPENDENT EARLY FLOWERING 1"/>
    <property type="match status" value="1"/>
</dbReference>
<feature type="region of interest" description="Disordered" evidence="16">
    <location>
        <begin position="465"/>
        <end position="768"/>
    </location>
</feature>
<feature type="compositionally biased region" description="Acidic residues" evidence="16">
    <location>
        <begin position="564"/>
        <end position="600"/>
    </location>
</feature>
<evidence type="ECO:0000256" key="9">
    <source>
        <dbReference type="ARBA" id="ARBA00022853"/>
    </source>
</evidence>
<dbReference type="GO" id="GO:0003678">
    <property type="term" value="F:DNA helicase activity"/>
    <property type="evidence" value="ECO:0007669"/>
    <property type="project" value="UniProtKB-EC"/>
</dbReference>
<evidence type="ECO:0000256" key="4">
    <source>
        <dbReference type="ARBA" id="ARBA00012551"/>
    </source>
</evidence>